<keyword evidence="1" id="KW-0479">Metal-binding</keyword>
<dbReference type="RefSeq" id="WP_078232246.1">
    <property type="nucleotide sequence ID" value="NZ_MWLE01000059.1"/>
</dbReference>
<evidence type="ECO:0000256" key="4">
    <source>
        <dbReference type="ARBA" id="ARBA00025742"/>
    </source>
</evidence>
<keyword evidence="2" id="KW-0378">Hydrolase</keyword>
<keyword evidence="3" id="KW-0408">Iron</keyword>
<dbReference type="Gene3D" id="3.60.21.10">
    <property type="match status" value="1"/>
</dbReference>
<sequence>MTHPTAWTVAQLTDPHLLADPRGHYRGINSHARFRHCLRSVCRANPDLILLTGDLGQDETWAAYGLLRDQLATCDSRALVMAGNHDQPHLLRSCLRRHALVAPCRVAVGNWLVIGLNSHAAGCMGGRLSTVQLDWLASTLRTHPGPCLVALHHPPTAIGSPRMDPMALEAPERLLGLLRDFSQVKGVVFGHVHQAWQHRLPLPLMACPSTAMQILPTQPGAYPDAPGWRMLRLKADGRLSTQVMRIVNGHTTPESPLCPGSPG</sequence>
<accession>A0A1T1D2W4</accession>
<evidence type="ECO:0000256" key="3">
    <source>
        <dbReference type="ARBA" id="ARBA00023004"/>
    </source>
</evidence>
<gene>
    <name evidence="6" type="ORF">BV53_04485</name>
</gene>
<dbReference type="InterPro" id="IPR004843">
    <property type="entry name" value="Calcineurin-like_PHP"/>
</dbReference>
<comment type="caution">
    <text evidence="6">The sequence shown here is derived from an EMBL/GenBank/DDBJ whole genome shotgun (WGS) entry which is preliminary data.</text>
</comment>
<dbReference type="GO" id="GO:0016787">
    <property type="term" value="F:hydrolase activity"/>
    <property type="evidence" value="ECO:0007669"/>
    <property type="project" value="UniProtKB-KW"/>
</dbReference>
<evidence type="ECO:0000256" key="2">
    <source>
        <dbReference type="ARBA" id="ARBA00022801"/>
    </source>
</evidence>
<dbReference type="InterPro" id="IPR050884">
    <property type="entry name" value="CNP_phosphodiesterase-III"/>
</dbReference>
<name>A0A1T1D2W4_9SYNE</name>
<dbReference type="GO" id="GO:0046872">
    <property type="term" value="F:metal ion binding"/>
    <property type="evidence" value="ECO:0007669"/>
    <property type="project" value="UniProtKB-KW"/>
</dbReference>
<dbReference type="PANTHER" id="PTHR42988:SF2">
    <property type="entry name" value="CYCLIC NUCLEOTIDE PHOSPHODIESTERASE CBUA0032-RELATED"/>
    <property type="match status" value="1"/>
</dbReference>
<dbReference type="PANTHER" id="PTHR42988">
    <property type="entry name" value="PHOSPHOHYDROLASE"/>
    <property type="match status" value="1"/>
</dbReference>
<evidence type="ECO:0000313" key="6">
    <source>
        <dbReference type="EMBL" id="OOV35098.1"/>
    </source>
</evidence>
<feature type="domain" description="Calcineurin-like phosphoesterase" evidence="5">
    <location>
        <begin position="9"/>
        <end position="194"/>
    </location>
</feature>
<dbReference type="SUPFAM" id="SSF56300">
    <property type="entry name" value="Metallo-dependent phosphatases"/>
    <property type="match status" value="1"/>
</dbReference>
<dbReference type="Pfam" id="PF00149">
    <property type="entry name" value="Metallophos"/>
    <property type="match status" value="1"/>
</dbReference>
<evidence type="ECO:0000256" key="1">
    <source>
        <dbReference type="ARBA" id="ARBA00022723"/>
    </source>
</evidence>
<protein>
    <recommendedName>
        <fullName evidence="5">Calcineurin-like phosphoesterase domain-containing protein</fullName>
    </recommendedName>
</protein>
<dbReference type="InterPro" id="IPR029052">
    <property type="entry name" value="Metallo-depent_PP-like"/>
</dbReference>
<evidence type="ECO:0000313" key="7">
    <source>
        <dbReference type="Proteomes" id="UP000242590"/>
    </source>
</evidence>
<reference evidence="6 7" key="1">
    <citation type="submission" date="2017-02" db="EMBL/GenBank/DDBJ databases">
        <title>Draft Genome Sequences of 'Candidatus Synechococcus spongiarum', Cyanobacterial Symbionts of the Mediterranean Sponge Aplysina aerophoba from two locations.</title>
        <authorList>
            <person name="Slaby B.M."/>
            <person name="Hentschel U."/>
        </authorList>
    </citation>
    <scope>NUCLEOTIDE SEQUENCE [LARGE SCALE GENOMIC DNA]</scope>
    <source>
        <strain evidence="6">LMB bulk15N</strain>
    </source>
</reference>
<dbReference type="AlphaFoldDB" id="A0A1T1D2W4"/>
<evidence type="ECO:0000259" key="5">
    <source>
        <dbReference type="Pfam" id="PF00149"/>
    </source>
</evidence>
<dbReference type="EMBL" id="MWLE01000059">
    <property type="protein sequence ID" value="OOV35098.1"/>
    <property type="molecule type" value="Genomic_DNA"/>
</dbReference>
<comment type="similarity">
    <text evidence="4">Belongs to the cyclic nucleotide phosphodiesterase class-III family.</text>
</comment>
<dbReference type="OrthoDB" id="651281at2"/>
<proteinExistence type="inferred from homology"/>
<dbReference type="Proteomes" id="UP000242590">
    <property type="component" value="Unassembled WGS sequence"/>
</dbReference>
<organism evidence="6 7">
    <name type="scientific">Candidatus Synechococcus spongiarum LMB bulk15N</name>
    <dbReference type="NCBI Taxonomy" id="1943583"/>
    <lineage>
        <taxon>Bacteria</taxon>
        <taxon>Bacillati</taxon>
        <taxon>Cyanobacteriota</taxon>
        <taxon>Cyanophyceae</taxon>
        <taxon>Synechococcales</taxon>
        <taxon>Synechococcaceae</taxon>
        <taxon>Synechococcus</taxon>
    </lineage>
</organism>